<evidence type="ECO:0000313" key="2">
    <source>
        <dbReference type="EMBL" id="KJV79323.1"/>
    </source>
</evidence>
<evidence type="ECO:0000313" key="3">
    <source>
        <dbReference type="Proteomes" id="UP000033591"/>
    </source>
</evidence>
<dbReference type="AlphaFoldDB" id="A0A0F3PGC3"/>
<gene>
    <name evidence="2" type="ORF">RMAECT_1591</name>
</gene>
<dbReference type="EMBL" id="LAOC01000001">
    <property type="protein sequence ID" value="KJV79323.1"/>
    <property type="molecule type" value="Genomic_DNA"/>
</dbReference>
<keyword evidence="1" id="KW-0812">Transmembrane</keyword>
<accession>A0A0F3PGC3</accession>
<evidence type="ECO:0000256" key="1">
    <source>
        <dbReference type="SAM" id="Phobius"/>
    </source>
</evidence>
<dbReference type="Proteomes" id="UP000033591">
    <property type="component" value="Unassembled WGS sequence"/>
</dbReference>
<keyword evidence="1" id="KW-0472">Membrane</keyword>
<protein>
    <submittedName>
        <fullName evidence="2">Uncharacterized protein</fullName>
    </submittedName>
</protein>
<sequence>MAKIKADGKNYITKNKIRSYAYLDLFDPFLFYSGYSFIMNTNLNDIPMIELGPVKYLPATRAIDTCSIRFRAWFS</sequence>
<dbReference type="RefSeq" id="WP_231288595.1">
    <property type="nucleotide sequence ID" value="NZ_LAOC01000001.1"/>
</dbReference>
<keyword evidence="1" id="KW-1133">Transmembrane helix</keyword>
<comment type="caution">
    <text evidence="2">The sequence shown here is derived from an EMBL/GenBank/DDBJ whole genome shotgun (WGS) entry which is preliminary data.</text>
</comment>
<proteinExistence type="predicted"/>
<dbReference type="PATRIC" id="fig|1359199.3.peg.1577"/>
<feature type="transmembrane region" description="Helical" evidence="1">
    <location>
        <begin position="20"/>
        <end position="38"/>
    </location>
</feature>
<name>A0A0F3PGC3_RICRH</name>
<organism evidence="2 3">
    <name type="scientific">Rickettsia rhipicephali str. Ect</name>
    <dbReference type="NCBI Taxonomy" id="1359199"/>
    <lineage>
        <taxon>Bacteria</taxon>
        <taxon>Pseudomonadati</taxon>
        <taxon>Pseudomonadota</taxon>
        <taxon>Alphaproteobacteria</taxon>
        <taxon>Rickettsiales</taxon>
        <taxon>Rickettsiaceae</taxon>
        <taxon>Rickettsieae</taxon>
        <taxon>Rickettsia</taxon>
        <taxon>spotted fever group</taxon>
    </lineage>
</organism>
<reference evidence="2 3" key="1">
    <citation type="submission" date="2015-01" db="EMBL/GenBank/DDBJ databases">
        <title>Genome Sequencing of Rickettsiales.</title>
        <authorList>
            <person name="Daugherty S.C."/>
            <person name="Su Q."/>
            <person name="Abolude K."/>
            <person name="Beier-Sexton M."/>
            <person name="Carlyon J.A."/>
            <person name="Carter R."/>
            <person name="Day N.P."/>
            <person name="Dumler S.J."/>
            <person name="Dyachenko V."/>
            <person name="Godinez A."/>
            <person name="Kurtti T.J."/>
            <person name="Lichay M."/>
            <person name="Mullins K.E."/>
            <person name="Ott S."/>
            <person name="Pappas-Brown V."/>
            <person name="Paris D.H."/>
            <person name="Patel P."/>
            <person name="Richards A.L."/>
            <person name="Sadzewicz L."/>
            <person name="Sears K."/>
            <person name="Seidman D."/>
            <person name="Sengamalay N."/>
            <person name="Stenos J."/>
            <person name="Tallon L.J."/>
            <person name="Vincent G."/>
            <person name="Fraser C.M."/>
            <person name="Munderloh U."/>
            <person name="Dunning-Hotopp J.C."/>
        </authorList>
    </citation>
    <scope>NUCLEOTIDE SEQUENCE [LARGE SCALE GENOMIC DNA]</scope>
    <source>
        <strain evidence="2 3">Ect</strain>
    </source>
</reference>